<organism evidence="2 3">
    <name type="scientific">Danaus chrysippus</name>
    <name type="common">African queen</name>
    <dbReference type="NCBI Taxonomy" id="151541"/>
    <lineage>
        <taxon>Eukaryota</taxon>
        <taxon>Metazoa</taxon>
        <taxon>Ecdysozoa</taxon>
        <taxon>Arthropoda</taxon>
        <taxon>Hexapoda</taxon>
        <taxon>Insecta</taxon>
        <taxon>Pterygota</taxon>
        <taxon>Neoptera</taxon>
        <taxon>Endopterygota</taxon>
        <taxon>Lepidoptera</taxon>
        <taxon>Glossata</taxon>
        <taxon>Ditrysia</taxon>
        <taxon>Papilionoidea</taxon>
        <taxon>Nymphalidae</taxon>
        <taxon>Danainae</taxon>
        <taxon>Danaini</taxon>
        <taxon>Danaina</taxon>
        <taxon>Danaus</taxon>
        <taxon>Anosia</taxon>
    </lineage>
</organism>
<accession>A0A8J2VQ59</accession>
<dbReference type="EMBL" id="CAKASE010000046">
    <property type="protein sequence ID" value="CAG9560849.1"/>
    <property type="molecule type" value="Genomic_DNA"/>
</dbReference>
<evidence type="ECO:0000313" key="2">
    <source>
        <dbReference type="EMBL" id="CAG9560849.1"/>
    </source>
</evidence>
<protein>
    <submittedName>
        <fullName evidence="2">(African queen) hypothetical protein</fullName>
    </submittedName>
</protein>
<gene>
    <name evidence="2" type="ORF">DCHRY22_LOCUS2450</name>
</gene>
<proteinExistence type="predicted"/>
<feature type="region of interest" description="Disordered" evidence="1">
    <location>
        <begin position="158"/>
        <end position="194"/>
    </location>
</feature>
<name>A0A8J2VQ59_9NEOP</name>
<evidence type="ECO:0000256" key="1">
    <source>
        <dbReference type="SAM" id="MobiDB-lite"/>
    </source>
</evidence>
<keyword evidence="3" id="KW-1185">Reference proteome</keyword>
<comment type="caution">
    <text evidence="2">The sequence shown here is derived from an EMBL/GenBank/DDBJ whole genome shotgun (WGS) entry which is preliminary data.</text>
</comment>
<dbReference type="Proteomes" id="UP000789524">
    <property type="component" value="Unassembled WGS sequence"/>
</dbReference>
<reference evidence="2" key="1">
    <citation type="submission" date="2021-09" db="EMBL/GenBank/DDBJ databases">
        <authorList>
            <person name="Martin H S."/>
        </authorList>
    </citation>
    <scope>NUCLEOTIDE SEQUENCE</scope>
</reference>
<sequence>MKFACDDGPGSSFGVKECPRPREAWMRGEDEERLGGRPVNLVNVASDSFSVVTPQLVTSAPSNKHTDKHIHHSDGASCSSIVTFVVRRGRSEERSFGGSRAARAERHARAMLLPDQTYEGAGSHPPPAPAPHTPLAALLRAHRVRPDFFCTYRPGHVHGSRSSAPLEEKRVSTSELARSRTKTRDRTRGRARKQRVQYSSDSALCWYLLVLSERAVFVKAVSSPRVRVTTTEGSTRLVVQRRGDGIRRREEEEEGGGAEKGTLIAFGARAYK</sequence>
<evidence type="ECO:0000313" key="3">
    <source>
        <dbReference type="Proteomes" id="UP000789524"/>
    </source>
</evidence>
<dbReference type="AlphaFoldDB" id="A0A8J2VQ59"/>